<dbReference type="Pfam" id="PF01095">
    <property type="entry name" value="Pectinesterase"/>
    <property type="match status" value="2"/>
</dbReference>
<dbReference type="GO" id="GO:0009279">
    <property type="term" value="C:cell outer membrane"/>
    <property type="evidence" value="ECO:0007669"/>
    <property type="project" value="TreeGrafter"/>
</dbReference>
<dbReference type="AlphaFoldDB" id="A0A9D9D7L9"/>
<gene>
    <name evidence="5" type="ORF">IAC78_01525</name>
</gene>
<dbReference type="InterPro" id="IPR000070">
    <property type="entry name" value="Pectinesterase_cat"/>
</dbReference>
<feature type="domain" description="Pectinesterase catalytic" evidence="4">
    <location>
        <begin position="55"/>
        <end position="143"/>
    </location>
</feature>
<evidence type="ECO:0000256" key="2">
    <source>
        <dbReference type="ARBA" id="ARBA00022801"/>
    </source>
</evidence>
<dbReference type="GO" id="GO:0030599">
    <property type="term" value="F:pectinesterase activity"/>
    <property type="evidence" value="ECO:0007669"/>
    <property type="project" value="InterPro"/>
</dbReference>
<feature type="domain" description="Pectinesterase catalytic" evidence="4">
    <location>
        <begin position="170"/>
        <end position="289"/>
    </location>
</feature>
<dbReference type="GO" id="GO:0042545">
    <property type="term" value="P:cell wall modification"/>
    <property type="evidence" value="ECO:0007669"/>
    <property type="project" value="InterPro"/>
</dbReference>
<dbReference type="PANTHER" id="PTHR31321">
    <property type="entry name" value="ACYL-COA THIOESTER HYDROLASE YBHC-RELATED"/>
    <property type="match status" value="1"/>
</dbReference>
<accession>A0A9D9D7L9</accession>
<protein>
    <submittedName>
        <fullName evidence="5">Pectin esterase</fullName>
    </submittedName>
</protein>
<evidence type="ECO:0000256" key="1">
    <source>
        <dbReference type="ARBA" id="ARBA00008891"/>
    </source>
</evidence>
<reference evidence="5" key="2">
    <citation type="journal article" date="2021" name="PeerJ">
        <title>Extensive microbial diversity within the chicken gut microbiome revealed by metagenomics and culture.</title>
        <authorList>
            <person name="Gilroy R."/>
            <person name="Ravi A."/>
            <person name="Getino M."/>
            <person name="Pursley I."/>
            <person name="Horton D.L."/>
            <person name="Alikhan N.F."/>
            <person name="Baker D."/>
            <person name="Gharbi K."/>
            <person name="Hall N."/>
            <person name="Watson M."/>
            <person name="Adriaenssens E.M."/>
            <person name="Foster-Nyarko E."/>
            <person name="Jarju S."/>
            <person name="Secka A."/>
            <person name="Antonio M."/>
            <person name="Oren A."/>
            <person name="Chaudhuri R.R."/>
            <person name="La Ragione R."/>
            <person name="Hildebrand F."/>
            <person name="Pallen M.J."/>
        </authorList>
    </citation>
    <scope>NUCLEOTIDE SEQUENCE</scope>
    <source>
        <strain evidence="5">1748</strain>
    </source>
</reference>
<reference evidence="5" key="1">
    <citation type="submission" date="2020-10" db="EMBL/GenBank/DDBJ databases">
        <authorList>
            <person name="Gilroy R."/>
        </authorList>
    </citation>
    <scope>NUCLEOTIDE SEQUENCE</scope>
    <source>
        <strain evidence="5">1748</strain>
    </source>
</reference>
<dbReference type="EMBL" id="JADING010000044">
    <property type="protein sequence ID" value="MBO8414148.1"/>
    <property type="molecule type" value="Genomic_DNA"/>
</dbReference>
<organism evidence="5 6">
    <name type="scientific">Candidatus Scatoplasma merdavium</name>
    <dbReference type="NCBI Taxonomy" id="2840932"/>
    <lineage>
        <taxon>Bacteria</taxon>
        <taxon>Bacillati</taxon>
        <taxon>Bacillota</taxon>
        <taxon>Bacilli</taxon>
        <taxon>Bacillales</taxon>
        <taxon>Candidatus Scatoplasma</taxon>
    </lineage>
</organism>
<comment type="similarity">
    <text evidence="1">Belongs to the pectinesterase family.</text>
</comment>
<dbReference type="Gene3D" id="2.160.20.10">
    <property type="entry name" value="Single-stranded right-handed beta-helix, Pectin lyase-like"/>
    <property type="match status" value="1"/>
</dbReference>
<dbReference type="Proteomes" id="UP000823629">
    <property type="component" value="Unassembled WGS sequence"/>
</dbReference>
<dbReference type="InterPro" id="IPR012334">
    <property type="entry name" value="Pectin_lyas_fold"/>
</dbReference>
<name>A0A9D9D7L9_9BACL</name>
<dbReference type="InterPro" id="IPR011050">
    <property type="entry name" value="Pectin_lyase_fold/virulence"/>
</dbReference>
<evidence type="ECO:0000313" key="6">
    <source>
        <dbReference type="Proteomes" id="UP000823629"/>
    </source>
</evidence>
<evidence type="ECO:0000256" key="3">
    <source>
        <dbReference type="ARBA" id="ARBA00023085"/>
    </source>
</evidence>
<evidence type="ECO:0000313" key="5">
    <source>
        <dbReference type="EMBL" id="MBO8414148.1"/>
    </source>
</evidence>
<dbReference type="SUPFAM" id="SSF51126">
    <property type="entry name" value="Pectin lyase-like"/>
    <property type="match status" value="1"/>
</dbReference>
<proteinExistence type="inferred from homology"/>
<evidence type="ECO:0000259" key="4">
    <source>
        <dbReference type="Pfam" id="PF01095"/>
    </source>
</evidence>
<comment type="caution">
    <text evidence="5">The sequence shown here is derived from an EMBL/GenBank/DDBJ whole genome shotgun (WGS) entry which is preliminary data.</text>
</comment>
<dbReference type="PANTHER" id="PTHR31321:SF57">
    <property type="entry name" value="PECTINESTERASE 53-RELATED"/>
    <property type="match status" value="1"/>
</dbReference>
<keyword evidence="3" id="KW-0063">Aspartyl esterase</keyword>
<sequence>MIEKQKYAHAKTYRVSSYRECLSTCEKIRKTSNAYAIIEFEKPLEIEGRTSFPYSNFYLKGNGSKFVSNSAGKYTDKDNRELTTWRTATFSSYGDNCIFEDFIFENRACLPEKNGQAVALSCFSNNCLFINCKIVSSQDTLFIGPLPDDLIFRYTDFIPERERLIEGNLHNYFYSCYIEGGIDFIFGAGQASFYKCQIDSEEDNRFSTSFVSAPAHSMKDDFGFHFYKCNFTSRTIFQQRVYLARPWRDFGKCFFNSCKYGKHISSEGFINWELTQRQLTCRFLEYPRQKSRVSFAKEVDDVSKLKQYVKDIRNLEKLD</sequence>
<keyword evidence="2" id="KW-0378">Hydrolase</keyword>